<evidence type="ECO:0000313" key="3">
    <source>
        <dbReference type="Proteomes" id="UP001652338"/>
    </source>
</evidence>
<dbReference type="InterPro" id="IPR021145">
    <property type="entry name" value="Portal_protein_SPP1_Gp6-like"/>
</dbReference>
<organism evidence="2 3">
    <name type="scientific">Muricoprocola aceti</name>
    <dbReference type="NCBI Taxonomy" id="2981772"/>
    <lineage>
        <taxon>Bacteria</taxon>
        <taxon>Bacillati</taxon>
        <taxon>Bacillota</taxon>
        <taxon>Clostridia</taxon>
        <taxon>Lachnospirales</taxon>
        <taxon>Lachnospiraceae</taxon>
        <taxon>Muricoprocola</taxon>
    </lineage>
</organism>
<dbReference type="Pfam" id="PF05133">
    <property type="entry name" value="SPP1_portal"/>
    <property type="match status" value="1"/>
</dbReference>
<protein>
    <submittedName>
        <fullName evidence="2">Phage portal protein</fullName>
    </submittedName>
</protein>
<dbReference type="RefSeq" id="WP_262655029.1">
    <property type="nucleotide sequence ID" value="NZ_JAOQKE010000013.1"/>
</dbReference>
<proteinExistence type="predicted"/>
<feature type="region of interest" description="Disordered" evidence="1">
    <location>
        <begin position="478"/>
        <end position="511"/>
    </location>
</feature>
<sequence>MNWIQNFIVRLFRIEQTTDRTIVIREPHTFRENVIRNKLWYQGDSVMLEQYFRKTAKWDVEKARFWAAKAQGSVRKIHSGVPSMVIDRYKDIVLADLDAFDFGEGIDTIKELWDDIYEKGKLNDVIGEAITSTLAAGDGAFKLTADECSPYPIVEFYDAEDVDYVYIHSRLREIKFYTTYKSGSKEYRLEETYGHGYIKYKLYDDYGKEADLKLLPETEHLVDIGIEGDLMLAVPIRILTSTKYKNRGKALFDSKTDVLDGLDEVISQWLDAIRMGRIKRYIPDSLIPRDPENGKLLPANPFDNDFIAIGDDMSEKANHQVEISQPQISYEAYVNSYISFLDIALQGVMSPATLGIDLKKQDNADAQREKEKATIHVRNKIVDTLNEVLPQLCTIILQCYDLMCGKAPGEYEPTVKFGEYAAPDFGTTVDTVGKAKQYGVMSLETSVDQMYGDTWTEEEKEAEVERLKLEQGIADLEEPAVNLEAGEFQAGLEGDDSGEGKNKQPNVADEP</sequence>
<comment type="caution">
    <text evidence="2">The sequence shown here is derived from an EMBL/GenBank/DDBJ whole genome shotgun (WGS) entry which is preliminary data.</text>
</comment>
<gene>
    <name evidence="2" type="ORF">OCV47_10435</name>
</gene>
<dbReference type="EMBL" id="JAOQKE010000013">
    <property type="protein sequence ID" value="MCU6725762.1"/>
    <property type="molecule type" value="Genomic_DNA"/>
</dbReference>
<dbReference type="Proteomes" id="UP001652338">
    <property type="component" value="Unassembled WGS sequence"/>
</dbReference>
<keyword evidence="3" id="KW-1185">Reference proteome</keyword>
<accession>A0ABT2SMM9</accession>
<evidence type="ECO:0000256" key="1">
    <source>
        <dbReference type="SAM" id="MobiDB-lite"/>
    </source>
</evidence>
<evidence type="ECO:0000313" key="2">
    <source>
        <dbReference type="EMBL" id="MCU6725762.1"/>
    </source>
</evidence>
<reference evidence="2 3" key="1">
    <citation type="journal article" date="2021" name="ISME Commun">
        <title>Automated analysis of genomic sequences facilitates high-throughput and comprehensive description of bacteria.</title>
        <authorList>
            <person name="Hitch T.C.A."/>
        </authorList>
    </citation>
    <scope>NUCLEOTIDE SEQUENCE [LARGE SCALE GENOMIC DNA]</scope>
    <source>
        <strain evidence="2 3">Sanger_29</strain>
    </source>
</reference>
<name>A0ABT2SMM9_9FIRM</name>